<evidence type="ECO:0000313" key="2">
    <source>
        <dbReference type="Proteomes" id="UP000887577"/>
    </source>
</evidence>
<dbReference type="GO" id="GO:0071013">
    <property type="term" value="C:catalytic step 2 spliceosome"/>
    <property type="evidence" value="ECO:0007669"/>
    <property type="project" value="TreeGrafter"/>
</dbReference>
<dbReference type="Proteomes" id="UP000887577">
    <property type="component" value="Unplaced"/>
</dbReference>
<organism evidence="2 3">
    <name type="scientific">Panagrolaimus superbus</name>
    <dbReference type="NCBI Taxonomy" id="310955"/>
    <lineage>
        <taxon>Eukaryota</taxon>
        <taxon>Metazoa</taxon>
        <taxon>Ecdysozoa</taxon>
        <taxon>Nematoda</taxon>
        <taxon>Chromadorea</taxon>
        <taxon>Rhabditida</taxon>
        <taxon>Tylenchina</taxon>
        <taxon>Panagrolaimomorpha</taxon>
        <taxon>Panagrolaimoidea</taxon>
        <taxon>Panagrolaimidae</taxon>
        <taxon>Panagrolaimus</taxon>
    </lineage>
</organism>
<keyword evidence="2" id="KW-1185">Reference proteome</keyword>
<feature type="compositionally biased region" description="Acidic residues" evidence="1">
    <location>
        <begin position="77"/>
        <end position="91"/>
    </location>
</feature>
<protein>
    <submittedName>
        <fullName evidence="3">Uncharacterized protein</fullName>
    </submittedName>
</protein>
<dbReference type="Gene3D" id="1.25.40.180">
    <property type="match status" value="1"/>
</dbReference>
<proteinExistence type="predicted"/>
<dbReference type="PANTHER" id="PTHR18034">
    <property type="entry name" value="CELL CYCLE CONTROL PROTEIN CWF22-RELATED"/>
    <property type="match status" value="1"/>
</dbReference>
<dbReference type="GO" id="GO:0000398">
    <property type="term" value="P:mRNA splicing, via spliceosome"/>
    <property type="evidence" value="ECO:0007669"/>
    <property type="project" value="TreeGrafter"/>
</dbReference>
<dbReference type="GO" id="GO:0003723">
    <property type="term" value="F:RNA binding"/>
    <property type="evidence" value="ECO:0007669"/>
    <property type="project" value="TreeGrafter"/>
</dbReference>
<name>A0A914YH20_9BILA</name>
<sequence>MIEVLFHVRKEKFVSYPSIVEELDLIEEEDQVCHLVHIISEDDKPLDPETGLNIFKYDPNFEETEKQYDEIRREIIGDADDSDDEEGEEDGAQPAAGEDGDEAEDTAKPLVSMKIVDMTEAEQAAFRRKVYLTIQSSLDFQEAAHKLIKNIYKPGIEVSSFF</sequence>
<accession>A0A914YH20</accession>
<reference evidence="3" key="1">
    <citation type="submission" date="2022-11" db="UniProtKB">
        <authorList>
            <consortium name="WormBaseParasite"/>
        </authorList>
    </citation>
    <scope>IDENTIFICATION</scope>
</reference>
<dbReference type="WBParaSite" id="PSU_v2.g19611.t1">
    <property type="protein sequence ID" value="PSU_v2.g19611.t1"/>
    <property type="gene ID" value="PSU_v2.g19611"/>
</dbReference>
<feature type="region of interest" description="Disordered" evidence="1">
    <location>
        <begin position="70"/>
        <end position="106"/>
    </location>
</feature>
<dbReference type="InterPro" id="IPR050781">
    <property type="entry name" value="CWC22_splicing_factor"/>
</dbReference>
<evidence type="ECO:0000256" key="1">
    <source>
        <dbReference type="SAM" id="MobiDB-lite"/>
    </source>
</evidence>
<dbReference type="AlphaFoldDB" id="A0A914YH20"/>
<evidence type="ECO:0000313" key="3">
    <source>
        <dbReference type="WBParaSite" id="PSU_v2.g19611.t1"/>
    </source>
</evidence>
<dbReference type="PANTHER" id="PTHR18034:SF3">
    <property type="entry name" value="PRE-MRNA-SPLICING FACTOR CWC22 HOMOLOG"/>
    <property type="match status" value="1"/>
</dbReference>